<dbReference type="SUPFAM" id="SSF56214">
    <property type="entry name" value="4'-phosphopantetheinyl transferase"/>
    <property type="match status" value="1"/>
</dbReference>
<gene>
    <name evidence="1" type="ORF">BJ963_000994</name>
</gene>
<dbReference type="AlphaFoldDB" id="A0A852SXN1"/>
<evidence type="ECO:0000313" key="1">
    <source>
        <dbReference type="EMBL" id="NYD73475.1"/>
    </source>
</evidence>
<dbReference type="GO" id="GO:0008897">
    <property type="term" value="F:holo-[acyl-carrier-protein] synthase activity"/>
    <property type="evidence" value="ECO:0007669"/>
    <property type="project" value="InterPro"/>
</dbReference>
<dbReference type="EMBL" id="JACCBJ010000001">
    <property type="protein sequence ID" value="NYD73475.1"/>
    <property type="molecule type" value="Genomic_DNA"/>
</dbReference>
<dbReference type="Proteomes" id="UP000589620">
    <property type="component" value="Unassembled WGS sequence"/>
</dbReference>
<dbReference type="RefSeq" id="WP_179455032.1">
    <property type="nucleotide sequence ID" value="NZ_BAAAPX010000001.1"/>
</dbReference>
<organism evidence="1 2">
    <name type="scientific">Leifsonia soli</name>
    <dbReference type="NCBI Taxonomy" id="582665"/>
    <lineage>
        <taxon>Bacteria</taxon>
        <taxon>Bacillati</taxon>
        <taxon>Actinomycetota</taxon>
        <taxon>Actinomycetes</taxon>
        <taxon>Micrococcales</taxon>
        <taxon>Microbacteriaceae</taxon>
        <taxon>Leifsonia</taxon>
    </lineage>
</organism>
<evidence type="ECO:0000313" key="2">
    <source>
        <dbReference type="Proteomes" id="UP000589620"/>
    </source>
</evidence>
<keyword evidence="2" id="KW-1185">Reference proteome</keyword>
<protein>
    <recommendedName>
        <fullName evidence="3">4'-phosphopantetheinyl transferase superfamily protein</fullName>
    </recommendedName>
</protein>
<proteinExistence type="predicted"/>
<dbReference type="Gene3D" id="3.90.470.20">
    <property type="entry name" value="4'-phosphopantetheinyl transferase domain"/>
    <property type="match status" value="1"/>
</dbReference>
<comment type="caution">
    <text evidence="1">The sequence shown here is derived from an EMBL/GenBank/DDBJ whole genome shotgun (WGS) entry which is preliminary data.</text>
</comment>
<name>A0A852SXN1_9MICO</name>
<accession>A0A852SXN1</accession>
<reference evidence="1 2" key="1">
    <citation type="submission" date="2020-07" db="EMBL/GenBank/DDBJ databases">
        <title>Sequencing the genomes of 1000 actinobacteria strains.</title>
        <authorList>
            <person name="Klenk H.-P."/>
        </authorList>
    </citation>
    <scope>NUCLEOTIDE SEQUENCE [LARGE SCALE GENOMIC DNA]</scope>
    <source>
        <strain evidence="1 2">DSM 23871</strain>
    </source>
</reference>
<dbReference type="InterPro" id="IPR037143">
    <property type="entry name" value="4-PPantetheinyl_Trfase_dom_sf"/>
</dbReference>
<sequence length="197" mass="20544">MPALVVVPHRSVDAALVTSVASRLSTGDRDRLSSLHADLDGLAAFVAGRSALQQALDQAGADGAAIDATCPDCGLSHGRPMVAGAPRPWFVSLSHAGGRAFAVASRRPVGIDAETLDELRRRADAIDDLAPGGGDPGRRWTAVEAVLKAEGSGLRRDPDAVHVARLSARLDGRRYALRTAQVDDCLVTVATGRRRGA</sequence>
<dbReference type="GO" id="GO:0000287">
    <property type="term" value="F:magnesium ion binding"/>
    <property type="evidence" value="ECO:0007669"/>
    <property type="project" value="InterPro"/>
</dbReference>
<evidence type="ECO:0008006" key="3">
    <source>
        <dbReference type="Google" id="ProtNLM"/>
    </source>
</evidence>